<evidence type="ECO:0000256" key="1">
    <source>
        <dbReference type="ARBA" id="ARBA00007161"/>
    </source>
</evidence>
<dbReference type="GO" id="GO:0005901">
    <property type="term" value="C:caveola"/>
    <property type="evidence" value="ECO:0007669"/>
    <property type="project" value="UniProtKB-SubCell"/>
</dbReference>
<dbReference type="PANTHER" id="PTHR13806:SF31">
    <property type="entry name" value="FLOTILLIN-LIKE PROTEIN 1-RELATED"/>
    <property type="match status" value="1"/>
</dbReference>
<organism evidence="6 7">
    <name type="scientific">Chara braunii</name>
    <name type="common">Braun's stonewort</name>
    <dbReference type="NCBI Taxonomy" id="69332"/>
    <lineage>
        <taxon>Eukaryota</taxon>
        <taxon>Viridiplantae</taxon>
        <taxon>Streptophyta</taxon>
        <taxon>Charophyceae</taxon>
        <taxon>Charales</taxon>
        <taxon>Characeae</taxon>
        <taxon>Chara</taxon>
    </lineage>
</organism>
<dbReference type="PANTHER" id="PTHR13806">
    <property type="entry name" value="FLOTILLIN-RELATED"/>
    <property type="match status" value="1"/>
</dbReference>
<comment type="subcellular location">
    <subcellularLocation>
        <location evidence="4">Cell membrane</location>
        <topology evidence="4">Lipid-anchor</topology>
    </subcellularLocation>
    <subcellularLocation>
        <location evidence="4">Membrane</location>
        <location evidence="4">Caveola</location>
    </subcellularLocation>
</comment>
<dbReference type="Gene3D" id="3.30.479.30">
    <property type="entry name" value="Band 7 domain"/>
    <property type="match status" value="1"/>
</dbReference>
<evidence type="ECO:0000313" key="6">
    <source>
        <dbReference type="EMBL" id="GBG62530.1"/>
    </source>
</evidence>
<feature type="domain" description="Band 7" evidence="5">
    <location>
        <begin position="3"/>
        <end position="76"/>
    </location>
</feature>
<accession>A0A388JXK2</accession>
<dbReference type="InterPro" id="IPR027705">
    <property type="entry name" value="Flotillin_fam"/>
</dbReference>
<gene>
    <name evidence="6" type="ORF">CBR_g30848</name>
</gene>
<dbReference type="AlphaFoldDB" id="A0A388JXK2"/>
<comment type="caution">
    <text evidence="6">The sequence shown here is derived from an EMBL/GenBank/DDBJ whole genome shotgun (WGS) entry which is preliminary data.</text>
</comment>
<dbReference type="SUPFAM" id="SSF117892">
    <property type="entry name" value="Band 7/SPFH domain"/>
    <property type="match status" value="1"/>
</dbReference>
<keyword evidence="2 4" id="KW-1003">Cell membrane</keyword>
<dbReference type="OrthoDB" id="6080404at2759"/>
<reference evidence="6 7" key="1">
    <citation type="journal article" date="2018" name="Cell">
        <title>The Chara Genome: Secondary Complexity and Implications for Plant Terrestrialization.</title>
        <authorList>
            <person name="Nishiyama T."/>
            <person name="Sakayama H."/>
            <person name="Vries J.D."/>
            <person name="Buschmann H."/>
            <person name="Saint-Marcoux D."/>
            <person name="Ullrich K.K."/>
            <person name="Haas F.B."/>
            <person name="Vanderstraeten L."/>
            <person name="Becker D."/>
            <person name="Lang D."/>
            <person name="Vosolsobe S."/>
            <person name="Rombauts S."/>
            <person name="Wilhelmsson P.K.I."/>
            <person name="Janitza P."/>
            <person name="Kern R."/>
            <person name="Heyl A."/>
            <person name="Rumpler F."/>
            <person name="Villalobos L.I.A.C."/>
            <person name="Clay J.M."/>
            <person name="Skokan R."/>
            <person name="Toyoda A."/>
            <person name="Suzuki Y."/>
            <person name="Kagoshima H."/>
            <person name="Schijlen E."/>
            <person name="Tajeshwar N."/>
            <person name="Catarino B."/>
            <person name="Hetherington A.J."/>
            <person name="Saltykova A."/>
            <person name="Bonnot C."/>
            <person name="Breuninger H."/>
            <person name="Symeonidi A."/>
            <person name="Radhakrishnan G.V."/>
            <person name="Van Nieuwerburgh F."/>
            <person name="Deforce D."/>
            <person name="Chang C."/>
            <person name="Karol K.G."/>
            <person name="Hedrich R."/>
            <person name="Ulvskov P."/>
            <person name="Glockner G."/>
            <person name="Delwiche C.F."/>
            <person name="Petrasek J."/>
            <person name="Van de Peer Y."/>
            <person name="Friml J."/>
            <person name="Beilby M."/>
            <person name="Dolan L."/>
            <person name="Kohara Y."/>
            <person name="Sugano S."/>
            <person name="Fujiyama A."/>
            <person name="Delaux P.-M."/>
            <person name="Quint M."/>
            <person name="TheiBen G."/>
            <person name="Hagemann M."/>
            <person name="Harholt J."/>
            <person name="Dunand C."/>
            <person name="Zachgo S."/>
            <person name="Langdale J."/>
            <person name="Maumus F."/>
            <person name="Straeten D.V.D."/>
            <person name="Gould S.B."/>
            <person name="Rensing S.A."/>
        </authorList>
    </citation>
    <scope>NUCLEOTIDE SEQUENCE [LARGE SCALE GENOMIC DNA]</scope>
    <source>
        <strain evidence="6 7">S276</strain>
    </source>
</reference>
<dbReference type="InterPro" id="IPR036013">
    <property type="entry name" value="Band_7/SPFH_dom_sf"/>
</dbReference>
<name>A0A388JXK2_CHABU</name>
<dbReference type="EMBL" id="BFEA01000029">
    <property type="protein sequence ID" value="GBG62530.1"/>
    <property type="molecule type" value="Genomic_DNA"/>
</dbReference>
<dbReference type="OMA" id="HANTLFY"/>
<dbReference type="STRING" id="69332.A0A388JXK2"/>
<dbReference type="Proteomes" id="UP000265515">
    <property type="component" value="Unassembled WGS sequence"/>
</dbReference>
<evidence type="ECO:0000313" key="7">
    <source>
        <dbReference type="Proteomes" id="UP000265515"/>
    </source>
</evidence>
<sequence>MLAAAMSMEEIFNQRKTFKEKITRNVQNELIQFGLFVYNANIKQLQDTPGCEYFLFTRKKAQEEAVNQAKIDVAEARHRGNVGETERIARTRQQTQHIESETVAYENEKKRAIAESEAALLVKKAELDRQVDIANVESAQAVVLRRTELERQVEEYRLLSETERLRAEVVSKSAAEKESLMESMTADTLISSNLQSRVLWETAAEFCSRMFKKPAAGLAG</sequence>
<evidence type="ECO:0000259" key="5">
    <source>
        <dbReference type="Pfam" id="PF01145"/>
    </source>
</evidence>
<evidence type="ECO:0000256" key="3">
    <source>
        <dbReference type="ARBA" id="ARBA00023136"/>
    </source>
</evidence>
<dbReference type="Pfam" id="PF01145">
    <property type="entry name" value="Band_7"/>
    <property type="match status" value="1"/>
</dbReference>
<protein>
    <recommendedName>
        <fullName evidence="4">Flotillin-like</fullName>
    </recommendedName>
</protein>
<dbReference type="Gramene" id="GBG62530">
    <property type="protein sequence ID" value="GBG62530"/>
    <property type="gene ID" value="CBR_g30848"/>
</dbReference>
<keyword evidence="7" id="KW-1185">Reference proteome</keyword>
<evidence type="ECO:0000256" key="2">
    <source>
        <dbReference type="ARBA" id="ARBA00022475"/>
    </source>
</evidence>
<evidence type="ECO:0000256" key="4">
    <source>
        <dbReference type="RuleBase" id="RU366054"/>
    </source>
</evidence>
<proteinExistence type="inferred from homology"/>
<dbReference type="InterPro" id="IPR001107">
    <property type="entry name" value="Band_7"/>
</dbReference>
<comment type="similarity">
    <text evidence="1 4">Belongs to the band 7/mec-2 family. Flotillin subfamily.</text>
</comment>
<keyword evidence="3 4" id="KW-0472">Membrane</keyword>